<gene>
    <name evidence="6" type="ORF">Plil01_001064800</name>
</gene>
<dbReference type="AlphaFoldDB" id="A0A9W6U455"/>
<evidence type="ECO:0000256" key="2">
    <source>
        <dbReference type="ARBA" id="ARBA00022723"/>
    </source>
</evidence>
<comment type="caution">
    <text evidence="6">The sequence shown here is derived from an EMBL/GenBank/DDBJ whole genome shotgun (WGS) entry which is preliminary data.</text>
</comment>
<dbReference type="Proteomes" id="UP001165083">
    <property type="component" value="Unassembled WGS sequence"/>
</dbReference>
<feature type="binding site" description="axial binding residue" evidence="5">
    <location>
        <position position="476"/>
    </location>
    <ligand>
        <name>heme</name>
        <dbReference type="ChEBI" id="CHEBI:30413"/>
    </ligand>
    <ligandPart>
        <name>Fe</name>
        <dbReference type="ChEBI" id="CHEBI:18248"/>
    </ligandPart>
</feature>
<dbReference type="PANTHER" id="PTHR24296">
    <property type="entry name" value="CYTOCHROME P450"/>
    <property type="match status" value="1"/>
</dbReference>
<organism evidence="6 7">
    <name type="scientific">Phytophthora lilii</name>
    <dbReference type="NCBI Taxonomy" id="2077276"/>
    <lineage>
        <taxon>Eukaryota</taxon>
        <taxon>Sar</taxon>
        <taxon>Stramenopiles</taxon>
        <taxon>Oomycota</taxon>
        <taxon>Peronosporomycetes</taxon>
        <taxon>Peronosporales</taxon>
        <taxon>Peronosporaceae</taxon>
        <taxon>Phytophthora</taxon>
    </lineage>
</organism>
<evidence type="ECO:0000313" key="7">
    <source>
        <dbReference type="Proteomes" id="UP001165083"/>
    </source>
</evidence>
<keyword evidence="7" id="KW-1185">Reference proteome</keyword>
<dbReference type="Pfam" id="PF00067">
    <property type="entry name" value="p450"/>
    <property type="match status" value="2"/>
</dbReference>
<evidence type="ECO:0000313" key="6">
    <source>
        <dbReference type="EMBL" id="GMF25735.1"/>
    </source>
</evidence>
<dbReference type="SUPFAM" id="SSF48264">
    <property type="entry name" value="Cytochrome P450"/>
    <property type="match status" value="1"/>
</dbReference>
<dbReference type="CDD" id="cd11064">
    <property type="entry name" value="CYP86A"/>
    <property type="match status" value="1"/>
</dbReference>
<dbReference type="GO" id="GO:0005506">
    <property type="term" value="F:iron ion binding"/>
    <property type="evidence" value="ECO:0007669"/>
    <property type="project" value="InterPro"/>
</dbReference>
<dbReference type="Gene3D" id="1.10.630.10">
    <property type="entry name" value="Cytochrome P450"/>
    <property type="match status" value="1"/>
</dbReference>
<sequence length="586" mass="65936">MLCEVYDEQQRPLESLSTLLRHRNVDVPRKAFRIKLFATKPRRLRSACAVAVRISLCSDAPSWTLKSEEATQEGVPLPQQKTTLPILGNILDFIKNNDVFHDWISSLVQEFDGEPCLLTAPGRPDTLVISTPEAFEKVTKRQFDTFIKGEYLHEMFYDLMGDALTNNDGEVWQFQRKIFAKLFSARALRESITSTIQKYGRVVHKLFENAAETRESFDLFRLFSQFTIESFAEIGFDIQLCSLAIGEDHPFEKAFDIAQEATAKRFSVPSWLWKLQRLLGVGSEGELQRAVKVLDMTVLKFISESIASRARGEVDPQLLRSIVVASILAGRDTSSETLSWFVYTLSQHPEVEQRIRDEMFEKIPRLAAEPGYFPCMDEVLSLTYLEAAIKKTLRLYPLASFNIKHCSADTYLSDGTFVPEGTTIGLPSYAMGRLASTWGPDCNEYTPERFLDSDTGKLLSVSPFKFPALFAGPRICVGMNLTMLEMKVVLAGLLSQFHVAVQPGQDAAHENPAHGEDRARGGADRLGQVEVTLLCVYDWLAVFFTFILSGQKERPIGAIDRIRTVRFVFSILKSFGPSSDNATFPV</sequence>
<dbReference type="InterPro" id="IPR036396">
    <property type="entry name" value="Cyt_P450_sf"/>
</dbReference>
<proteinExistence type="inferred from homology"/>
<keyword evidence="2 5" id="KW-0479">Metal-binding</keyword>
<dbReference type="GO" id="GO:0016705">
    <property type="term" value="F:oxidoreductase activity, acting on paired donors, with incorporation or reduction of molecular oxygen"/>
    <property type="evidence" value="ECO:0007669"/>
    <property type="project" value="InterPro"/>
</dbReference>
<dbReference type="EMBL" id="BSXW01000568">
    <property type="protein sequence ID" value="GMF25735.1"/>
    <property type="molecule type" value="Genomic_DNA"/>
</dbReference>
<comment type="cofactor">
    <cofactor evidence="5">
        <name>heme</name>
        <dbReference type="ChEBI" id="CHEBI:30413"/>
    </cofactor>
</comment>
<evidence type="ECO:0000256" key="3">
    <source>
        <dbReference type="ARBA" id="ARBA00023002"/>
    </source>
</evidence>
<keyword evidence="3" id="KW-0560">Oxidoreductase</keyword>
<comment type="similarity">
    <text evidence="1">Belongs to the cytochrome P450 family.</text>
</comment>
<reference evidence="6" key="1">
    <citation type="submission" date="2023-04" db="EMBL/GenBank/DDBJ databases">
        <title>Phytophthora lilii NBRC 32176.</title>
        <authorList>
            <person name="Ichikawa N."/>
            <person name="Sato H."/>
            <person name="Tonouchi N."/>
        </authorList>
    </citation>
    <scope>NUCLEOTIDE SEQUENCE</scope>
    <source>
        <strain evidence="6">NBRC 32176</strain>
    </source>
</reference>
<dbReference type="GO" id="GO:0020037">
    <property type="term" value="F:heme binding"/>
    <property type="evidence" value="ECO:0007669"/>
    <property type="project" value="InterPro"/>
</dbReference>
<dbReference type="PRINTS" id="PR00463">
    <property type="entry name" value="EP450I"/>
</dbReference>
<dbReference type="GO" id="GO:0004497">
    <property type="term" value="F:monooxygenase activity"/>
    <property type="evidence" value="ECO:0007669"/>
    <property type="project" value="InterPro"/>
</dbReference>
<dbReference type="InterPro" id="IPR001128">
    <property type="entry name" value="Cyt_P450"/>
</dbReference>
<accession>A0A9W6U455</accession>
<evidence type="ECO:0000256" key="4">
    <source>
        <dbReference type="ARBA" id="ARBA00023004"/>
    </source>
</evidence>
<protein>
    <submittedName>
        <fullName evidence="6">Unnamed protein product</fullName>
    </submittedName>
</protein>
<dbReference type="OrthoDB" id="1470350at2759"/>
<keyword evidence="5" id="KW-0349">Heme</keyword>
<evidence type="ECO:0000256" key="1">
    <source>
        <dbReference type="ARBA" id="ARBA00010617"/>
    </source>
</evidence>
<name>A0A9W6U455_9STRA</name>
<evidence type="ECO:0000256" key="5">
    <source>
        <dbReference type="PIRSR" id="PIRSR602401-1"/>
    </source>
</evidence>
<dbReference type="PRINTS" id="PR00385">
    <property type="entry name" value="P450"/>
</dbReference>
<dbReference type="InterPro" id="IPR002401">
    <property type="entry name" value="Cyt_P450_E_grp-I"/>
</dbReference>
<keyword evidence="4 5" id="KW-0408">Iron</keyword>